<protein>
    <recommendedName>
        <fullName evidence="7">Sulfatase N-terminal domain-containing protein</fullName>
    </recommendedName>
</protein>
<dbReference type="GO" id="GO:0008484">
    <property type="term" value="F:sulfuric ester hydrolase activity"/>
    <property type="evidence" value="ECO:0007669"/>
    <property type="project" value="InterPro"/>
</dbReference>
<evidence type="ECO:0000256" key="3">
    <source>
        <dbReference type="ARBA" id="ARBA00022723"/>
    </source>
</evidence>
<proteinExistence type="inferred from homology"/>
<organism evidence="8 9">
    <name type="scientific">Haemaphysalis longicornis</name>
    <name type="common">Bush tick</name>
    <dbReference type="NCBI Taxonomy" id="44386"/>
    <lineage>
        <taxon>Eukaryota</taxon>
        <taxon>Metazoa</taxon>
        <taxon>Ecdysozoa</taxon>
        <taxon>Arthropoda</taxon>
        <taxon>Chelicerata</taxon>
        <taxon>Arachnida</taxon>
        <taxon>Acari</taxon>
        <taxon>Parasitiformes</taxon>
        <taxon>Ixodida</taxon>
        <taxon>Ixodoidea</taxon>
        <taxon>Ixodidae</taxon>
        <taxon>Haemaphysalinae</taxon>
        <taxon>Haemaphysalis</taxon>
    </lineage>
</organism>
<dbReference type="EMBL" id="JABSTR010000002">
    <property type="protein sequence ID" value="KAH9363632.1"/>
    <property type="molecule type" value="Genomic_DNA"/>
</dbReference>
<dbReference type="AlphaFoldDB" id="A0A9J6FMI3"/>
<dbReference type="InterPro" id="IPR000917">
    <property type="entry name" value="Sulfatase_N"/>
</dbReference>
<dbReference type="InterPro" id="IPR017850">
    <property type="entry name" value="Alkaline_phosphatase_core_sf"/>
</dbReference>
<keyword evidence="3" id="KW-0479">Metal-binding</keyword>
<evidence type="ECO:0000313" key="9">
    <source>
        <dbReference type="Proteomes" id="UP000821853"/>
    </source>
</evidence>
<dbReference type="PANTHER" id="PTHR10342">
    <property type="entry name" value="ARYLSULFATASE"/>
    <property type="match status" value="1"/>
</dbReference>
<feature type="region of interest" description="Disordered" evidence="6">
    <location>
        <begin position="214"/>
        <end position="236"/>
    </location>
</feature>
<dbReference type="InterPro" id="IPR047115">
    <property type="entry name" value="ARSB"/>
</dbReference>
<evidence type="ECO:0000313" key="8">
    <source>
        <dbReference type="EMBL" id="KAH9363632.1"/>
    </source>
</evidence>
<reference evidence="8 9" key="1">
    <citation type="journal article" date="2020" name="Cell">
        <title>Large-Scale Comparative Analyses of Tick Genomes Elucidate Their Genetic Diversity and Vector Capacities.</title>
        <authorList>
            <consortium name="Tick Genome and Microbiome Consortium (TIGMIC)"/>
            <person name="Jia N."/>
            <person name="Wang J."/>
            <person name="Shi W."/>
            <person name="Du L."/>
            <person name="Sun Y."/>
            <person name="Zhan W."/>
            <person name="Jiang J.F."/>
            <person name="Wang Q."/>
            <person name="Zhang B."/>
            <person name="Ji P."/>
            <person name="Bell-Sakyi L."/>
            <person name="Cui X.M."/>
            <person name="Yuan T.T."/>
            <person name="Jiang B.G."/>
            <person name="Yang W.F."/>
            <person name="Lam T.T."/>
            <person name="Chang Q.C."/>
            <person name="Ding S.J."/>
            <person name="Wang X.J."/>
            <person name="Zhu J.G."/>
            <person name="Ruan X.D."/>
            <person name="Zhao L."/>
            <person name="Wei J.T."/>
            <person name="Ye R.Z."/>
            <person name="Que T.C."/>
            <person name="Du C.H."/>
            <person name="Zhou Y.H."/>
            <person name="Cheng J.X."/>
            <person name="Dai P.F."/>
            <person name="Guo W.B."/>
            <person name="Han X.H."/>
            <person name="Huang E.J."/>
            <person name="Li L.F."/>
            <person name="Wei W."/>
            <person name="Gao Y.C."/>
            <person name="Liu J.Z."/>
            <person name="Shao H.Z."/>
            <person name="Wang X."/>
            <person name="Wang C.C."/>
            <person name="Yang T.C."/>
            <person name="Huo Q.B."/>
            <person name="Li W."/>
            <person name="Chen H.Y."/>
            <person name="Chen S.E."/>
            <person name="Zhou L.G."/>
            <person name="Ni X.B."/>
            <person name="Tian J.H."/>
            <person name="Sheng Y."/>
            <person name="Liu T."/>
            <person name="Pan Y.S."/>
            <person name="Xia L.Y."/>
            <person name="Li J."/>
            <person name="Zhao F."/>
            <person name="Cao W.C."/>
        </authorList>
    </citation>
    <scope>NUCLEOTIDE SEQUENCE [LARGE SCALE GENOMIC DNA]</scope>
    <source>
        <strain evidence="8">HaeL-2018</strain>
    </source>
</reference>
<feature type="domain" description="Sulfatase N-terminal" evidence="7">
    <location>
        <begin position="8"/>
        <end position="209"/>
    </location>
</feature>
<dbReference type="Pfam" id="PF00884">
    <property type="entry name" value="Sulfatase"/>
    <property type="match status" value="1"/>
</dbReference>
<dbReference type="GO" id="GO:0046872">
    <property type="term" value="F:metal ion binding"/>
    <property type="evidence" value="ECO:0007669"/>
    <property type="project" value="UniProtKB-KW"/>
</dbReference>
<comment type="similarity">
    <text evidence="2">Belongs to the sulfatase family.</text>
</comment>
<evidence type="ECO:0000256" key="2">
    <source>
        <dbReference type="ARBA" id="ARBA00008779"/>
    </source>
</evidence>
<evidence type="ECO:0000256" key="6">
    <source>
        <dbReference type="SAM" id="MobiDB-lite"/>
    </source>
</evidence>
<evidence type="ECO:0000256" key="5">
    <source>
        <dbReference type="ARBA" id="ARBA00023180"/>
    </source>
</evidence>
<accession>A0A9J6FMI3</accession>
<keyword evidence="9" id="KW-1185">Reference proteome</keyword>
<keyword evidence="5" id="KW-0325">Glycoprotein</keyword>
<sequence length="236" mass="25864">MLPNNFIQEFDNFVGIFLYPRLQYNHCGVDLWDNEDPVRDTGGAYSTHLLAGRAIDIISNHDSSKPLFMYLSTIAAHGQTHQLPTEAPERNLAKFPYIGNRKRTLLAGTVDVVDESIGRVVKALYDRGMLSNSVIVFTSDNGGHPSGIFSNGGSNWPLRGAKATLWEGGIRVPAVVWSPLLPRNKDQGVVEPQLAHVVDWLPTLYSAAGEYSERPVNGTASASPRVPRQGVKTQAK</sequence>
<comment type="caution">
    <text evidence="8">The sequence shown here is derived from an EMBL/GenBank/DDBJ whole genome shotgun (WGS) entry which is preliminary data.</text>
</comment>
<dbReference type="OrthoDB" id="103349at2759"/>
<gene>
    <name evidence="8" type="ORF">HPB48_004153</name>
</gene>
<comment type="cofactor">
    <cofactor evidence="1">
        <name>Ca(2+)</name>
        <dbReference type="ChEBI" id="CHEBI:29108"/>
    </cofactor>
</comment>
<dbReference type="VEuPathDB" id="VectorBase:HLOH_050742"/>
<evidence type="ECO:0000259" key="7">
    <source>
        <dbReference type="Pfam" id="PF00884"/>
    </source>
</evidence>
<evidence type="ECO:0000256" key="4">
    <source>
        <dbReference type="ARBA" id="ARBA00022837"/>
    </source>
</evidence>
<name>A0A9J6FMI3_HAELO</name>
<dbReference type="SUPFAM" id="SSF53649">
    <property type="entry name" value="Alkaline phosphatase-like"/>
    <property type="match status" value="1"/>
</dbReference>
<dbReference type="Proteomes" id="UP000821853">
    <property type="component" value="Chromosome 10"/>
</dbReference>
<dbReference type="PANTHER" id="PTHR10342:SF273">
    <property type="entry name" value="RE14504P"/>
    <property type="match status" value="1"/>
</dbReference>
<dbReference type="Gene3D" id="3.40.720.10">
    <property type="entry name" value="Alkaline Phosphatase, subunit A"/>
    <property type="match status" value="1"/>
</dbReference>
<keyword evidence="4" id="KW-0106">Calcium</keyword>
<evidence type="ECO:0000256" key="1">
    <source>
        <dbReference type="ARBA" id="ARBA00001913"/>
    </source>
</evidence>